<feature type="compositionally biased region" description="Basic and acidic residues" evidence="1">
    <location>
        <begin position="392"/>
        <end position="422"/>
    </location>
</feature>
<dbReference type="Pfam" id="PF08729">
    <property type="entry name" value="HUN"/>
    <property type="match status" value="1"/>
</dbReference>
<feature type="compositionally biased region" description="Basic and acidic residues" evidence="1">
    <location>
        <begin position="8"/>
        <end position="25"/>
    </location>
</feature>
<feature type="region of interest" description="Disordered" evidence="1">
    <location>
        <begin position="545"/>
        <end position="607"/>
    </location>
</feature>
<dbReference type="OrthoDB" id="361447at2759"/>
<feature type="region of interest" description="Disordered" evidence="1">
    <location>
        <begin position="1025"/>
        <end position="1060"/>
    </location>
</feature>
<gene>
    <name evidence="3" type="ORF">MACJ_001067</name>
</gene>
<feature type="compositionally biased region" description="Basic and acidic residues" evidence="1">
    <location>
        <begin position="754"/>
        <end position="768"/>
    </location>
</feature>
<feature type="domain" description="Hpc2-related" evidence="2">
    <location>
        <begin position="217"/>
        <end position="272"/>
    </location>
</feature>
<accession>A0A976QW24</accession>
<feature type="region of interest" description="Disordered" evidence="1">
    <location>
        <begin position="1"/>
        <end position="56"/>
    </location>
</feature>
<feature type="compositionally biased region" description="Basic residues" evidence="1">
    <location>
        <begin position="744"/>
        <end position="753"/>
    </location>
</feature>
<feature type="region of interest" description="Disordered" evidence="1">
    <location>
        <begin position="374"/>
        <end position="426"/>
    </location>
</feature>
<dbReference type="EMBL" id="CP056068">
    <property type="protein sequence ID" value="UKJ90137.2"/>
    <property type="molecule type" value="Genomic_DNA"/>
</dbReference>
<feature type="compositionally biased region" description="Polar residues" evidence="1">
    <location>
        <begin position="731"/>
        <end position="740"/>
    </location>
</feature>
<evidence type="ECO:0000313" key="3">
    <source>
        <dbReference type="EMBL" id="UKJ90137.2"/>
    </source>
</evidence>
<dbReference type="InterPro" id="IPR014840">
    <property type="entry name" value="HRD"/>
</dbReference>
<protein>
    <recommendedName>
        <fullName evidence="2">Hpc2-related domain-containing protein</fullName>
    </recommendedName>
</protein>
<dbReference type="AlphaFoldDB" id="A0A976QW24"/>
<feature type="compositionally biased region" description="Low complexity" evidence="1">
    <location>
        <begin position="798"/>
        <end position="811"/>
    </location>
</feature>
<name>A0A976QW24_THEOR</name>
<feature type="compositionally biased region" description="Basic and acidic residues" evidence="1">
    <location>
        <begin position="780"/>
        <end position="793"/>
    </location>
</feature>
<sequence>MFNNLEANVDHQNDDKKGDNKEIMKESYNLYVKNSENRPNESSLKLNTSVKQTKEDEDLIEQDLSDEEDNYEEPSVQRYIPGVYVDLKLKTKLLEKGGNKIAIPMIVDFYSECVKKYGEEKNFIYEESYLENMRAKTEELYPELYKLPKTPLDLNGDHQSQLSLDNKQVISFPDSQKQGPIEENLDDVIWLKNRPNDPLLRCIRSITDRLNIQGIVGDPTSYLKKGGDDMHYDMDDPFFDDSAMLSELKMSKSDILLQRAMEREFSDWSEDQEEMDCSNVEPEDFVSEYYSEFEKHERKRDKSEREHKLFFEPTGWREYHSKIPKQFITIFNEFENTSKKITEPITEKLLRLKIKELLESIFKKLNKMQELNRMGTKRKTKKTKMIELGSDGMDHKEGTREESDSRLQQRESVSKEETEKSSSKTRIVAEEDFSENVKRRGLNCMLPYRVVDVNGKILRWIVKSITTMTNSCSPYEIHCEWFTIVVANNERLVNEYAGKLKGKLTSKLQAMKPKKLELMLSQLSESTKSLSKSTGIIKKLLKDHRDLNSHKSTKSANKEGAEGAQKKSLIEISMDSNREDQDDFMGLDPGSNTPEVKEEEVQNGEMPEVQTPRANVTMADVSSPDVGKPQSRKAEVKQQVEQVGLPNLEPPELDYITPHMPGFLIATARIQRSYTPTERMEGTEEVYNNCLDSRTDDHQDQRLGGSGIDLNESTEKSEDVKNNNPDEHETNGGSPSSENEVASKRKTRNRRNSKVNEEKVNVNEKNDETLEVSEDNPGLDSKENAEEKDKVDESGSQTIKTPRKTTPSTITTGTKEEDLETILKQSKIMNRVKDVHKLFKVAGSEVMAFIQVSNLAISVANKLQTKQFKHVIEHLGLTNNPFDQTYKKIAELMSSILQELYEVKVNIPIDVAKVVVINLQSELKVEDLYEKKNKKPLLLFDNSHTKASPGIVILGGPKQKSSKKAAQTDGPEGLKVLGTENAGKTKEPKGSPKRKVAILNSLAKMQNTKANGKYSVKMVLKNNVESGSQEGAEQGRKKRKAPTPSRVNSLKELLLSRLRN</sequence>
<feature type="compositionally biased region" description="Basic and acidic residues" evidence="1">
    <location>
        <begin position="713"/>
        <end position="730"/>
    </location>
</feature>
<proteinExistence type="predicted"/>
<evidence type="ECO:0000313" key="4">
    <source>
        <dbReference type="Proteomes" id="UP000244803"/>
    </source>
</evidence>
<dbReference type="Proteomes" id="UP000244803">
    <property type="component" value="Chromosome 2"/>
</dbReference>
<organism evidence="3 4">
    <name type="scientific">Theileria orientalis</name>
    <dbReference type="NCBI Taxonomy" id="68886"/>
    <lineage>
        <taxon>Eukaryota</taxon>
        <taxon>Sar</taxon>
        <taxon>Alveolata</taxon>
        <taxon>Apicomplexa</taxon>
        <taxon>Aconoidasida</taxon>
        <taxon>Piroplasmida</taxon>
        <taxon>Theileriidae</taxon>
        <taxon>Theileria</taxon>
    </lineage>
</organism>
<reference evidence="3" key="1">
    <citation type="submission" date="2022-07" db="EMBL/GenBank/DDBJ databases">
        <title>Evaluation of T. orientalis genome assembly methods using nanopore sequencing and analysis of variation between genomes.</title>
        <authorList>
            <person name="Yam J."/>
            <person name="Micallef M.L."/>
            <person name="Liu M."/>
            <person name="Djordjevic S.P."/>
            <person name="Bogema D.R."/>
            <person name="Jenkins C."/>
        </authorList>
    </citation>
    <scope>NUCLEOTIDE SEQUENCE</scope>
    <source>
        <strain evidence="3">Fish Creek</strain>
    </source>
</reference>
<feature type="compositionally biased region" description="Basic and acidic residues" evidence="1">
    <location>
        <begin position="556"/>
        <end position="569"/>
    </location>
</feature>
<feature type="region of interest" description="Disordered" evidence="1">
    <location>
        <begin position="693"/>
        <end position="811"/>
    </location>
</feature>
<feature type="region of interest" description="Disordered" evidence="1">
    <location>
        <begin position="950"/>
        <end position="994"/>
    </location>
</feature>
<evidence type="ECO:0000256" key="1">
    <source>
        <dbReference type="SAM" id="MobiDB-lite"/>
    </source>
</evidence>
<feature type="compositionally biased region" description="Polar residues" evidence="1">
    <location>
        <begin position="40"/>
        <end position="51"/>
    </location>
</feature>
<evidence type="ECO:0000259" key="2">
    <source>
        <dbReference type="Pfam" id="PF08729"/>
    </source>
</evidence>